<sequence>MVRIVLLVVFLVIASDIQGRVQEKRIIHGTEAKPGAWPWVVLLQIKSQGKTSNCGGTILSKTWIMTAAHCFKSKPAASDILVAGAQNIKVHEESQQRITAKRYVVNPGYNPPAKEADIALIELSTPLKFNKRVEQARIQAKDEYPSLEKTCFIAGWGRTSVDPIVRPDTLQEAQLPILPERLAFEEFIYAGFKDGDTKPNACYGDSGGPLMCKTTFLRRWVVQGPISHSSVGDCMYDTAVIPVAKYLSWVKQFVKDLKTQN</sequence>
<dbReference type="GO" id="GO:0004252">
    <property type="term" value="F:serine-type endopeptidase activity"/>
    <property type="evidence" value="ECO:0007669"/>
    <property type="project" value="InterPro"/>
</dbReference>
<dbReference type="InterPro" id="IPR009003">
    <property type="entry name" value="Peptidase_S1_PA"/>
</dbReference>
<dbReference type="GeneID" id="136803073"/>
<keyword evidence="2" id="KW-0720">Serine protease</keyword>
<feature type="domain" description="Peptidase S1" evidence="4">
    <location>
        <begin position="26"/>
        <end position="255"/>
    </location>
</feature>
<evidence type="ECO:0000256" key="1">
    <source>
        <dbReference type="ARBA" id="ARBA00023157"/>
    </source>
</evidence>
<feature type="chain" id="PRO_5029541457" description="Peptidase S1 domain-containing protein" evidence="3">
    <location>
        <begin position="20"/>
        <end position="261"/>
    </location>
</feature>
<evidence type="ECO:0000313" key="5">
    <source>
        <dbReference type="EnsemblMetazoa" id="CLYHEMP010984.1"/>
    </source>
</evidence>
<keyword evidence="1" id="KW-1015">Disulfide bond</keyword>
<dbReference type="GO" id="GO:0006508">
    <property type="term" value="P:proteolysis"/>
    <property type="evidence" value="ECO:0007669"/>
    <property type="project" value="UniProtKB-KW"/>
</dbReference>
<keyword evidence="6" id="KW-1185">Reference proteome</keyword>
<evidence type="ECO:0000313" key="6">
    <source>
        <dbReference type="Proteomes" id="UP000594262"/>
    </source>
</evidence>
<dbReference type="InterPro" id="IPR033116">
    <property type="entry name" value="TRYPSIN_SER"/>
</dbReference>
<dbReference type="InterPro" id="IPR018114">
    <property type="entry name" value="TRYPSIN_HIS"/>
</dbReference>
<dbReference type="Gene3D" id="2.40.10.10">
    <property type="entry name" value="Trypsin-like serine proteases"/>
    <property type="match status" value="1"/>
</dbReference>
<dbReference type="Pfam" id="PF00089">
    <property type="entry name" value="Trypsin"/>
    <property type="match status" value="1"/>
</dbReference>
<keyword evidence="2" id="KW-0645">Protease</keyword>
<organism evidence="5 6">
    <name type="scientific">Clytia hemisphaerica</name>
    <dbReference type="NCBI Taxonomy" id="252671"/>
    <lineage>
        <taxon>Eukaryota</taxon>
        <taxon>Metazoa</taxon>
        <taxon>Cnidaria</taxon>
        <taxon>Hydrozoa</taxon>
        <taxon>Hydroidolina</taxon>
        <taxon>Leptothecata</taxon>
        <taxon>Obeliida</taxon>
        <taxon>Clytiidae</taxon>
        <taxon>Clytia</taxon>
    </lineage>
</organism>
<dbReference type="AlphaFoldDB" id="A0A7M5VBC2"/>
<dbReference type="PROSITE" id="PS50240">
    <property type="entry name" value="TRYPSIN_DOM"/>
    <property type="match status" value="1"/>
</dbReference>
<dbReference type="SUPFAM" id="SSF50494">
    <property type="entry name" value="Trypsin-like serine proteases"/>
    <property type="match status" value="1"/>
</dbReference>
<dbReference type="PANTHER" id="PTHR24252">
    <property type="entry name" value="ACROSIN-RELATED"/>
    <property type="match status" value="1"/>
</dbReference>
<proteinExistence type="predicted"/>
<reference evidence="5" key="1">
    <citation type="submission" date="2021-01" db="UniProtKB">
        <authorList>
            <consortium name="EnsemblMetazoa"/>
        </authorList>
    </citation>
    <scope>IDENTIFICATION</scope>
</reference>
<dbReference type="PROSITE" id="PS00134">
    <property type="entry name" value="TRYPSIN_HIS"/>
    <property type="match status" value="1"/>
</dbReference>
<feature type="signal peptide" evidence="3">
    <location>
        <begin position="1"/>
        <end position="19"/>
    </location>
</feature>
<dbReference type="PRINTS" id="PR00722">
    <property type="entry name" value="CHYMOTRYPSIN"/>
</dbReference>
<protein>
    <recommendedName>
        <fullName evidence="4">Peptidase S1 domain-containing protein</fullName>
    </recommendedName>
</protein>
<dbReference type="InterPro" id="IPR001254">
    <property type="entry name" value="Trypsin_dom"/>
</dbReference>
<dbReference type="OrthoDB" id="6339452at2759"/>
<evidence type="ECO:0000256" key="3">
    <source>
        <dbReference type="SAM" id="SignalP"/>
    </source>
</evidence>
<dbReference type="FunFam" id="2.40.10.10:FF:000068">
    <property type="entry name" value="transmembrane protease serine 2"/>
    <property type="match status" value="1"/>
</dbReference>
<dbReference type="InterPro" id="IPR043504">
    <property type="entry name" value="Peptidase_S1_PA_chymotrypsin"/>
</dbReference>
<dbReference type="SMART" id="SM00020">
    <property type="entry name" value="Tryp_SPc"/>
    <property type="match status" value="1"/>
</dbReference>
<dbReference type="CDD" id="cd00190">
    <property type="entry name" value="Tryp_SPc"/>
    <property type="match status" value="1"/>
</dbReference>
<name>A0A7M5VBC2_9CNID</name>
<dbReference type="InterPro" id="IPR001314">
    <property type="entry name" value="Peptidase_S1A"/>
</dbReference>
<keyword evidence="3" id="KW-0732">Signal</keyword>
<evidence type="ECO:0000256" key="2">
    <source>
        <dbReference type="RuleBase" id="RU363034"/>
    </source>
</evidence>
<dbReference type="PANTHER" id="PTHR24252:SF7">
    <property type="entry name" value="HYALIN"/>
    <property type="match status" value="1"/>
</dbReference>
<dbReference type="PROSITE" id="PS00135">
    <property type="entry name" value="TRYPSIN_SER"/>
    <property type="match status" value="1"/>
</dbReference>
<dbReference type="RefSeq" id="XP_066915924.1">
    <property type="nucleotide sequence ID" value="XM_067059823.1"/>
</dbReference>
<evidence type="ECO:0000259" key="4">
    <source>
        <dbReference type="PROSITE" id="PS50240"/>
    </source>
</evidence>
<keyword evidence="2" id="KW-0378">Hydrolase</keyword>
<dbReference type="Proteomes" id="UP000594262">
    <property type="component" value="Unplaced"/>
</dbReference>
<dbReference type="EnsemblMetazoa" id="CLYHEMT010984.1">
    <property type="protein sequence ID" value="CLYHEMP010984.1"/>
    <property type="gene ID" value="CLYHEMG010984"/>
</dbReference>
<accession>A0A7M5VBC2</accession>